<keyword evidence="3 9" id="KW-0645">Protease</keyword>
<gene>
    <name evidence="9 12" type="primary">lspA</name>
    <name evidence="12" type="ORF">WMO37_13765</name>
</gene>
<evidence type="ECO:0000256" key="11">
    <source>
        <dbReference type="RuleBase" id="RU004181"/>
    </source>
</evidence>
<evidence type="ECO:0000256" key="2">
    <source>
        <dbReference type="ARBA" id="ARBA00022475"/>
    </source>
</evidence>
<keyword evidence="7 9" id="KW-1133">Transmembrane helix</keyword>
<dbReference type="HAMAP" id="MF_00161">
    <property type="entry name" value="LspA"/>
    <property type="match status" value="1"/>
</dbReference>
<evidence type="ECO:0000256" key="10">
    <source>
        <dbReference type="RuleBase" id="RU000594"/>
    </source>
</evidence>
<keyword evidence="5 9" id="KW-0064">Aspartyl protease</keyword>
<keyword evidence="4 9" id="KW-0812">Transmembrane</keyword>
<dbReference type="GO" id="GO:0004190">
    <property type="term" value="F:aspartic-type endopeptidase activity"/>
    <property type="evidence" value="ECO:0007669"/>
    <property type="project" value="UniProtKB-EC"/>
</dbReference>
<feature type="active site" evidence="9">
    <location>
        <position position="122"/>
    </location>
</feature>
<evidence type="ECO:0000256" key="8">
    <source>
        <dbReference type="ARBA" id="ARBA00023136"/>
    </source>
</evidence>
<comment type="subcellular location">
    <subcellularLocation>
        <location evidence="9">Cell membrane</location>
        <topology evidence="9">Multi-pass membrane protein</topology>
    </subcellularLocation>
</comment>
<keyword evidence="6 9" id="KW-0378">Hydrolase</keyword>
<comment type="function">
    <text evidence="9 10">This protein specifically catalyzes the removal of signal peptides from prolipoproteins.</text>
</comment>
<feature type="active site" evidence="9">
    <location>
        <position position="138"/>
    </location>
</feature>
<keyword evidence="13" id="KW-1185">Reference proteome</keyword>
<dbReference type="EMBL" id="JBBMFS010000016">
    <property type="protein sequence ID" value="MEQ2556059.1"/>
    <property type="molecule type" value="Genomic_DNA"/>
</dbReference>
<feature type="transmembrane region" description="Helical" evidence="9">
    <location>
        <begin position="132"/>
        <end position="156"/>
    </location>
</feature>
<name>A0ABV1H8M7_9FIRM</name>
<keyword evidence="8 9" id="KW-0472">Membrane</keyword>
<dbReference type="NCBIfam" id="TIGR00077">
    <property type="entry name" value="lspA"/>
    <property type="match status" value="1"/>
</dbReference>
<comment type="caution">
    <text evidence="9">Lacks conserved residue(s) required for the propagation of feature annotation.</text>
</comment>
<feature type="transmembrane region" description="Helical" evidence="9">
    <location>
        <begin position="57"/>
        <end position="85"/>
    </location>
</feature>
<organism evidence="12 13">
    <name type="scientific">Lachnospira intestinalis</name>
    <dbReference type="NCBI Taxonomy" id="3133158"/>
    <lineage>
        <taxon>Bacteria</taxon>
        <taxon>Bacillati</taxon>
        <taxon>Bacillota</taxon>
        <taxon>Clostridia</taxon>
        <taxon>Lachnospirales</taxon>
        <taxon>Lachnospiraceae</taxon>
        <taxon>Lachnospira</taxon>
    </lineage>
</organism>
<evidence type="ECO:0000313" key="12">
    <source>
        <dbReference type="EMBL" id="MEQ2556059.1"/>
    </source>
</evidence>
<dbReference type="InterPro" id="IPR001872">
    <property type="entry name" value="Peptidase_A8"/>
</dbReference>
<comment type="catalytic activity">
    <reaction evidence="9 10">
        <text>Release of signal peptides from bacterial membrane prolipoproteins. Hydrolyzes -Xaa-Yaa-Zaa-|-(S,diacylglyceryl)Cys-, in which Xaa is hydrophobic (preferably Leu), and Yaa (Ala or Ser) and Zaa (Gly or Ala) have small, neutral side chains.</text>
        <dbReference type="EC" id="3.4.23.36"/>
    </reaction>
</comment>
<evidence type="ECO:0000256" key="6">
    <source>
        <dbReference type="ARBA" id="ARBA00022801"/>
    </source>
</evidence>
<evidence type="ECO:0000256" key="9">
    <source>
        <dbReference type="HAMAP-Rule" id="MF_00161"/>
    </source>
</evidence>
<protein>
    <recommendedName>
        <fullName evidence="9">Lipoprotein signal peptidase</fullName>
        <ecNumber evidence="9">3.4.23.36</ecNumber>
    </recommendedName>
    <alternativeName>
        <fullName evidence="9">Prolipoprotein signal peptidase</fullName>
    </alternativeName>
    <alternativeName>
        <fullName evidence="9">Signal peptidase II</fullName>
        <shortName evidence="9">SPase II</shortName>
    </alternativeName>
</protein>
<keyword evidence="2 9" id="KW-1003">Cell membrane</keyword>
<evidence type="ECO:0000256" key="1">
    <source>
        <dbReference type="ARBA" id="ARBA00006139"/>
    </source>
</evidence>
<comment type="caution">
    <text evidence="12">The sequence shown here is derived from an EMBL/GenBank/DDBJ whole genome shotgun (WGS) entry which is preliminary data.</text>
</comment>
<dbReference type="EC" id="3.4.23.36" evidence="9"/>
<comment type="similarity">
    <text evidence="1 9 11">Belongs to the peptidase A8 family.</text>
</comment>
<dbReference type="PROSITE" id="PS00855">
    <property type="entry name" value="SPASE_II"/>
    <property type="match status" value="1"/>
</dbReference>
<dbReference type="PANTHER" id="PTHR33695:SF1">
    <property type="entry name" value="LIPOPROTEIN SIGNAL PEPTIDASE"/>
    <property type="match status" value="1"/>
</dbReference>
<evidence type="ECO:0000256" key="7">
    <source>
        <dbReference type="ARBA" id="ARBA00022989"/>
    </source>
</evidence>
<dbReference type="Proteomes" id="UP001546774">
    <property type="component" value="Unassembled WGS sequence"/>
</dbReference>
<evidence type="ECO:0000256" key="3">
    <source>
        <dbReference type="ARBA" id="ARBA00022670"/>
    </source>
</evidence>
<evidence type="ECO:0000256" key="4">
    <source>
        <dbReference type="ARBA" id="ARBA00022692"/>
    </source>
</evidence>
<proteinExistence type="inferred from homology"/>
<sequence>MKNLNKKGLLGYILGIVLLCLIDQLTKIAAVSALKGKSPFVLIKNVLEFYYLENTGMAWGMMSGARIYFLVLTVLIVGVITYVIIKMPRTRHMLPFFAVLTVLASGALGNFIDRLTLGYVRDFIYFKLINFPVFNVADIYVTVSVVCFAVLILFYYKEDDFSFLKKTGTNKH</sequence>
<accession>A0ABV1H8M7</accession>
<feature type="transmembrane region" description="Helical" evidence="9">
    <location>
        <begin position="92"/>
        <end position="112"/>
    </location>
</feature>
<comment type="pathway">
    <text evidence="9">Protein modification; lipoprotein biosynthesis (signal peptide cleavage).</text>
</comment>
<dbReference type="Pfam" id="PF01252">
    <property type="entry name" value="Peptidase_A8"/>
    <property type="match status" value="1"/>
</dbReference>
<reference evidence="12" key="1">
    <citation type="submission" date="2024-03" db="EMBL/GenBank/DDBJ databases">
        <title>Human intestinal bacterial collection.</title>
        <authorList>
            <person name="Pauvert C."/>
            <person name="Hitch T.C.A."/>
            <person name="Clavel T."/>
        </authorList>
    </citation>
    <scope>NUCLEOTIDE SEQUENCE [LARGE SCALE GENOMIC DNA]</scope>
    <source>
        <strain evidence="12">CLA-AA-H89B</strain>
    </source>
</reference>
<evidence type="ECO:0000256" key="5">
    <source>
        <dbReference type="ARBA" id="ARBA00022750"/>
    </source>
</evidence>
<dbReference type="PRINTS" id="PR00781">
    <property type="entry name" value="LIPOSIGPTASE"/>
</dbReference>
<evidence type="ECO:0000313" key="13">
    <source>
        <dbReference type="Proteomes" id="UP001546774"/>
    </source>
</evidence>
<dbReference type="PANTHER" id="PTHR33695">
    <property type="entry name" value="LIPOPROTEIN SIGNAL PEPTIDASE"/>
    <property type="match status" value="1"/>
</dbReference>